<evidence type="ECO:0000313" key="4">
    <source>
        <dbReference type="Proteomes" id="UP000557872"/>
    </source>
</evidence>
<evidence type="ECO:0000313" key="3">
    <source>
        <dbReference type="EMBL" id="NWK55014.1"/>
    </source>
</evidence>
<dbReference type="RefSeq" id="WP_178931558.1">
    <property type="nucleotide sequence ID" value="NZ_JACBAZ010000002.1"/>
</dbReference>
<comment type="caution">
    <text evidence="3">The sequence shown here is derived from an EMBL/GenBank/DDBJ whole genome shotgun (WGS) entry which is preliminary data.</text>
</comment>
<evidence type="ECO:0000259" key="2">
    <source>
        <dbReference type="Pfam" id="PF07589"/>
    </source>
</evidence>
<gene>
    <name evidence="3" type="ORF">HW115_05300</name>
</gene>
<proteinExistence type="predicted"/>
<reference evidence="3 4" key="1">
    <citation type="submission" date="2020-07" db="EMBL/GenBank/DDBJ databases">
        <title>Roseicoccus Jingziensis gen. nov., sp. nov., isolated from coastal seawater.</title>
        <authorList>
            <person name="Feng X."/>
        </authorList>
    </citation>
    <scope>NUCLEOTIDE SEQUENCE [LARGE SCALE GENOMIC DNA]</scope>
    <source>
        <strain evidence="3 4">N1E253</strain>
    </source>
</reference>
<organism evidence="3 4">
    <name type="scientific">Oceaniferula marina</name>
    <dbReference type="NCBI Taxonomy" id="2748318"/>
    <lineage>
        <taxon>Bacteria</taxon>
        <taxon>Pseudomonadati</taxon>
        <taxon>Verrucomicrobiota</taxon>
        <taxon>Verrucomicrobiia</taxon>
        <taxon>Verrucomicrobiales</taxon>
        <taxon>Verrucomicrobiaceae</taxon>
        <taxon>Oceaniferula</taxon>
    </lineage>
</organism>
<keyword evidence="4" id="KW-1185">Reference proteome</keyword>
<dbReference type="AlphaFoldDB" id="A0A851GLJ4"/>
<dbReference type="EMBL" id="JACBAZ010000002">
    <property type="protein sequence ID" value="NWK55014.1"/>
    <property type="molecule type" value="Genomic_DNA"/>
</dbReference>
<protein>
    <submittedName>
        <fullName evidence="3">PEP-CTERM sorting domain-containing protein</fullName>
    </submittedName>
</protein>
<dbReference type="Proteomes" id="UP000557872">
    <property type="component" value="Unassembled WGS sequence"/>
</dbReference>
<dbReference type="Pfam" id="PF07589">
    <property type="entry name" value="PEP-CTERM"/>
    <property type="match status" value="1"/>
</dbReference>
<feature type="signal peptide" evidence="1">
    <location>
        <begin position="1"/>
        <end position="22"/>
    </location>
</feature>
<keyword evidence="1" id="KW-0732">Signal</keyword>
<accession>A0A851GLJ4</accession>
<feature type="chain" id="PRO_5032624602" evidence="1">
    <location>
        <begin position="23"/>
        <end position="252"/>
    </location>
</feature>
<feature type="domain" description="Ice-binding protein C-terminal" evidence="2">
    <location>
        <begin position="229"/>
        <end position="251"/>
    </location>
</feature>
<name>A0A851GLJ4_9BACT</name>
<sequence length="252" mass="25942">MKTKYSLLTATLAAGLCATASAAAIAVNFSENSSNQSWTSSENIGILSILTDNFNSTNNPTGGPANTHTGNLGTGTLTNLVDSNGVAVVGSTLTWSSSGPYYNGAGTGSNEARLNVGYLDDGGGGINIELTNVPYTQYNVYIQLSSDQGQPGGYTSMGFDVNGNGFGPDVLGYNYLGSDGANTSYTEATPSVRGNYILVTGQTASTLTIQGQQRDSARRGSIGAIYIEQVPEPSAAALLGLGGLALILRRRK</sequence>
<dbReference type="InterPro" id="IPR013424">
    <property type="entry name" value="Ice-binding_C"/>
</dbReference>
<dbReference type="NCBIfam" id="TIGR02595">
    <property type="entry name" value="PEP_CTERM"/>
    <property type="match status" value="1"/>
</dbReference>
<evidence type="ECO:0000256" key="1">
    <source>
        <dbReference type="SAM" id="SignalP"/>
    </source>
</evidence>